<keyword evidence="6" id="KW-0391">Immunity</keyword>
<gene>
    <name evidence="8" type="ORF">OVN521_LOCUS41843</name>
</gene>
<feature type="domain" description="RZ-type" evidence="7">
    <location>
        <begin position="29"/>
        <end position="100"/>
    </location>
</feature>
<dbReference type="PANTHER" id="PTHR23425">
    <property type="entry name" value="NUCLEOPORIN AMO1-LIKE"/>
    <property type="match status" value="1"/>
</dbReference>
<dbReference type="Proteomes" id="UP000663866">
    <property type="component" value="Unassembled WGS sequence"/>
</dbReference>
<reference evidence="8" key="1">
    <citation type="submission" date="2021-02" db="EMBL/GenBank/DDBJ databases">
        <authorList>
            <person name="Nowell W R."/>
        </authorList>
    </citation>
    <scope>NUCLEOTIDE SEQUENCE</scope>
</reference>
<accession>A0A820WSJ6</accession>
<evidence type="ECO:0000313" key="9">
    <source>
        <dbReference type="Proteomes" id="UP000663866"/>
    </source>
</evidence>
<evidence type="ECO:0000256" key="3">
    <source>
        <dbReference type="ARBA" id="ARBA00022723"/>
    </source>
</evidence>
<evidence type="ECO:0000259" key="7">
    <source>
        <dbReference type="PROSITE" id="PS51981"/>
    </source>
</evidence>
<comment type="caution">
    <text evidence="8">The sequence shown here is derived from an EMBL/GenBank/DDBJ whole genome shotgun (WGS) entry which is preliminary data.</text>
</comment>
<dbReference type="Pfam" id="PF20173">
    <property type="entry name" value="ZnF_RZ-type"/>
    <property type="match status" value="1"/>
</dbReference>
<feature type="non-terminal residue" evidence="8">
    <location>
        <position position="1"/>
    </location>
</feature>
<keyword evidence="9" id="KW-1185">Reference proteome</keyword>
<dbReference type="InterPro" id="IPR046439">
    <property type="entry name" value="ZF_RZ_dom"/>
</dbReference>
<keyword evidence="4" id="KW-0863">Zinc-finger</keyword>
<evidence type="ECO:0000256" key="1">
    <source>
        <dbReference type="ARBA" id="ARBA00004496"/>
    </source>
</evidence>
<dbReference type="EMBL" id="CAJOBG010056384">
    <property type="protein sequence ID" value="CAF4521123.1"/>
    <property type="molecule type" value="Genomic_DNA"/>
</dbReference>
<sequence>GPFTLLDKQKFDSLVKKLEHLNNLSGLGITERERVSIVAALNLAKGHWYVCPKGHPYVITECGGANQESRCPECGEKIGGQNHQILSTNRHFGLMDNSQHAAWSDEANLNMA</sequence>
<keyword evidence="5" id="KW-0862">Zinc</keyword>
<organism evidence="8 9">
    <name type="scientific">Rotaria magnacalcarata</name>
    <dbReference type="NCBI Taxonomy" id="392030"/>
    <lineage>
        <taxon>Eukaryota</taxon>
        <taxon>Metazoa</taxon>
        <taxon>Spiralia</taxon>
        <taxon>Gnathifera</taxon>
        <taxon>Rotifera</taxon>
        <taxon>Eurotatoria</taxon>
        <taxon>Bdelloidea</taxon>
        <taxon>Philodinida</taxon>
        <taxon>Philodinidae</taxon>
        <taxon>Rotaria</taxon>
    </lineage>
</organism>
<keyword evidence="2" id="KW-0963">Cytoplasm</keyword>
<keyword evidence="3" id="KW-0479">Metal-binding</keyword>
<proteinExistence type="predicted"/>
<protein>
    <recommendedName>
        <fullName evidence="7">RZ-type domain-containing protein</fullName>
    </recommendedName>
</protein>
<dbReference type="PROSITE" id="PS51981">
    <property type="entry name" value="ZF_RZ"/>
    <property type="match status" value="1"/>
</dbReference>
<dbReference type="PANTHER" id="PTHR23425:SF8">
    <property type="entry name" value="NUCLEOPORIN AMO1-LIKE"/>
    <property type="match status" value="1"/>
</dbReference>
<dbReference type="GO" id="GO:0002376">
    <property type="term" value="P:immune system process"/>
    <property type="evidence" value="ECO:0007669"/>
    <property type="project" value="UniProtKB-KW"/>
</dbReference>
<name>A0A820WSJ6_9BILA</name>
<dbReference type="AlphaFoldDB" id="A0A820WSJ6"/>
<evidence type="ECO:0000256" key="6">
    <source>
        <dbReference type="ARBA" id="ARBA00022859"/>
    </source>
</evidence>
<evidence type="ECO:0000256" key="5">
    <source>
        <dbReference type="ARBA" id="ARBA00022833"/>
    </source>
</evidence>
<dbReference type="GO" id="GO:0008270">
    <property type="term" value="F:zinc ion binding"/>
    <property type="evidence" value="ECO:0007669"/>
    <property type="project" value="UniProtKB-KW"/>
</dbReference>
<dbReference type="GO" id="GO:0005737">
    <property type="term" value="C:cytoplasm"/>
    <property type="evidence" value="ECO:0007669"/>
    <property type="project" value="UniProtKB-SubCell"/>
</dbReference>
<evidence type="ECO:0000256" key="2">
    <source>
        <dbReference type="ARBA" id="ARBA00022490"/>
    </source>
</evidence>
<evidence type="ECO:0000313" key="8">
    <source>
        <dbReference type="EMBL" id="CAF4521123.1"/>
    </source>
</evidence>
<comment type="subcellular location">
    <subcellularLocation>
        <location evidence="1">Cytoplasm</location>
    </subcellularLocation>
</comment>
<evidence type="ECO:0000256" key="4">
    <source>
        <dbReference type="ARBA" id="ARBA00022771"/>
    </source>
</evidence>